<proteinExistence type="predicted"/>
<keyword evidence="2" id="KW-1185">Reference proteome</keyword>
<evidence type="ECO:0000313" key="3">
    <source>
        <dbReference type="WBParaSite" id="Hba_18860"/>
    </source>
</evidence>
<organism evidence="2 3">
    <name type="scientific">Heterorhabditis bacteriophora</name>
    <name type="common">Entomopathogenic nematode worm</name>
    <dbReference type="NCBI Taxonomy" id="37862"/>
    <lineage>
        <taxon>Eukaryota</taxon>
        <taxon>Metazoa</taxon>
        <taxon>Ecdysozoa</taxon>
        <taxon>Nematoda</taxon>
        <taxon>Chromadorea</taxon>
        <taxon>Rhabditida</taxon>
        <taxon>Rhabditina</taxon>
        <taxon>Rhabditomorpha</taxon>
        <taxon>Strongyloidea</taxon>
        <taxon>Heterorhabditidae</taxon>
        <taxon>Heterorhabditis</taxon>
    </lineage>
</organism>
<dbReference type="Proteomes" id="UP000095283">
    <property type="component" value="Unplaced"/>
</dbReference>
<evidence type="ECO:0000313" key="2">
    <source>
        <dbReference type="Proteomes" id="UP000095283"/>
    </source>
</evidence>
<protein>
    <submittedName>
        <fullName evidence="3">Protein FAR1-RELATED SEQUENCE</fullName>
    </submittedName>
</protein>
<accession>A0A1I7XMZ1</accession>
<evidence type="ECO:0000256" key="1">
    <source>
        <dbReference type="SAM" id="MobiDB-lite"/>
    </source>
</evidence>
<name>A0A1I7XMZ1_HETBA</name>
<dbReference type="AlphaFoldDB" id="A0A1I7XMZ1"/>
<reference evidence="3" key="1">
    <citation type="submission" date="2016-11" db="UniProtKB">
        <authorList>
            <consortium name="WormBaseParasite"/>
        </authorList>
    </citation>
    <scope>IDENTIFICATION</scope>
</reference>
<feature type="region of interest" description="Disordered" evidence="1">
    <location>
        <begin position="1"/>
        <end position="24"/>
    </location>
</feature>
<sequence length="134" mass="15465">MEELEELRRREKFEKMQGGEGHARSAVERFGEEGFRFFNDIHLIQGGELAFGANRQKATSSINKEVEETVIKSTKTMKTHGQHVAKGAKTKKFNENICIATKCDFEDGKLNCIQFTLNIFCHHYMKYKFNSILL</sequence>
<dbReference type="WBParaSite" id="Hba_18860">
    <property type="protein sequence ID" value="Hba_18860"/>
    <property type="gene ID" value="Hba_18860"/>
</dbReference>